<feature type="transmembrane region" description="Helical" evidence="6">
    <location>
        <begin position="172"/>
        <end position="194"/>
    </location>
</feature>
<sequence length="490" mass="54572">MGSFTKGSIELRYAQVSSSALDVYKESGVLRWQINLGDKSLSQIISTVLSHPIFNGTFLFLATFAMNLRQAFNEDTEQALGPTLFSFNSLTTLCEDETIKKHGSDAKATPSTSESRLHESSDGSISTYSPVTWDGPEDSANPKNWNRRQKWTMGSGVLADCWKPEERGKGIAFMQFAPVLGLAVGPIAGGYISQYATWRWTFWSVVILNFTVQVIAFIFLRETYAPRLLHLKAKRLRKLYNDMSIKTEWEKQERTLAVILRTSLSRPWIMLATQPIIQSLALYQAFNFGLLYLIISSFPKLWEHYYGMHKGQASLNYISIAVGALIGVLISAPTMDMIYQRLKRRRGIEKDGKGVPEFRIPLMVPASLLTPCGIMLFAWTAQNKMHFMLPNVGIAITIGSSMVSYQCISAYIADCYALHTASASAACCFMRSMFAFAFPLFVPALFRNLGYGLGGSLLAIIAVVIGVPAPLLLWRYGAKLRTLSKFGVAE</sequence>
<protein>
    <submittedName>
        <fullName evidence="7">Major facilitator superfamily transporter</fullName>
    </submittedName>
</protein>
<feature type="transmembrane region" description="Helical" evidence="6">
    <location>
        <begin position="200"/>
        <end position="220"/>
    </location>
</feature>
<feature type="transmembrane region" description="Helical" evidence="6">
    <location>
        <begin position="276"/>
        <end position="295"/>
    </location>
</feature>
<evidence type="ECO:0000256" key="4">
    <source>
        <dbReference type="ARBA" id="ARBA00023136"/>
    </source>
</evidence>
<feature type="transmembrane region" description="Helical" evidence="6">
    <location>
        <begin position="360"/>
        <end position="380"/>
    </location>
</feature>
<feature type="transmembrane region" description="Helical" evidence="6">
    <location>
        <begin position="425"/>
        <end position="446"/>
    </location>
</feature>
<feature type="region of interest" description="Disordered" evidence="5">
    <location>
        <begin position="101"/>
        <end position="147"/>
    </location>
</feature>
<dbReference type="AlphaFoldDB" id="A0A9Q8WL47"/>
<dbReference type="RefSeq" id="XP_049148871.1">
    <property type="nucleotide sequence ID" value="XM_049291725.1"/>
</dbReference>
<dbReference type="EMBL" id="CP019478">
    <property type="protein sequence ID" value="UQC87261.1"/>
    <property type="molecule type" value="Genomic_DNA"/>
</dbReference>
<dbReference type="KEGG" id="clup:CLUP02_12764"/>
<reference evidence="7" key="1">
    <citation type="journal article" date="2021" name="Mol. Plant Microbe Interact.">
        <title>Complete Genome Sequence of the Plant-Pathogenic Fungus Colletotrichum lupini.</title>
        <authorList>
            <person name="Baroncelli R."/>
            <person name="Pensec F."/>
            <person name="Da Lio D."/>
            <person name="Boufleur T."/>
            <person name="Vicente I."/>
            <person name="Sarrocco S."/>
            <person name="Picot A."/>
            <person name="Baraldi E."/>
            <person name="Sukno S."/>
            <person name="Thon M."/>
            <person name="Le Floch G."/>
        </authorList>
    </citation>
    <scope>NUCLEOTIDE SEQUENCE</scope>
    <source>
        <strain evidence="7">IMI 504893</strain>
    </source>
</reference>
<organism evidence="7 8">
    <name type="scientific">Colletotrichum lupini</name>
    <dbReference type="NCBI Taxonomy" id="145971"/>
    <lineage>
        <taxon>Eukaryota</taxon>
        <taxon>Fungi</taxon>
        <taxon>Dikarya</taxon>
        <taxon>Ascomycota</taxon>
        <taxon>Pezizomycotina</taxon>
        <taxon>Sordariomycetes</taxon>
        <taxon>Hypocreomycetidae</taxon>
        <taxon>Glomerellales</taxon>
        <taxon>Glomerellaceae</taxon>
        <taxon>Colletotrichum</taxon>
        <taxon>Colletotrichum acutatum species complex</taxon>
    </lineage>
</organism>
<evidence type="ECO:0000256" key="3">
    <source>
        <dbReference type="ARBA" id="ARBA00022989"/>
    </source>
</evidence>
<keyword evidence="8" id="KW-1185">Reference proteome</keyword>
<evidence type="ECO:0000256" key="2">
    <source>
        <dbReference type="ARBA" id="ARBA00022692"/>
    </source>
</evidence>
<accession>A0A9Q8WL47</accession>
<dbReference type="GO" id="GO:0016020">
    <property type="term" value="C:membrane"/>
    <property type="evidence" value="ECO:0007669"/>
    <property type="project" value="UniProtKB-SubCell"/>
</dbReference>
<dbReference type="SUPFAM" id="SSF103473">
    <property type="entry name" value="MFS general substrate transporter"/>
    <property type="match status" value="1"/>
</dbReference>
<evidence type="ECO:0000256" key="6">
    <source>
        <dbReference type="SAM" id="Phobius"/>
    </source>
</evidence>
<dbReference type="GeneID" id="73346735"/>
<evidence type="ECO:0000313" key="8">
    <source>
        <dbReference type="Proteomes" id="UP000830671"/>
    </source>
</evidence>
<dbReference type="GO" id="GO:0022857">
    <property type="term" value="F:transmembrane transporter activity"/>
    <property type="evidence" value="ECO:0007669"/>
    <property type="project" value="InterPro"/>
</dbReference>
<keyword evidence="4 6" id="KW-0472">Membrane</keyword>
<comment type="subcellular location">
    <subcellularLocation>
        <location evidence="1">Membrane</location>
        <topology evidence="1">Multi-pass membrane protein</topology>
    </subcellularLocation>
</comment>
<dbReference type="PANTHER" id="PTHR23502:SF60">
    <property type="entry name" value="MAJOR FACILITATOR SUPERFAMILY (MFS) PROFILE DOMAIN-CONTAINING PROTEIN-RELATED"/>
    <property type="match status" value="1"/>
</dbReference>
<dbReference type="InterPro" id="IPR036259">
    <property type="entry name" value="MFS_trans_sf"/>
</dbReference>
<dbReference type="InterPro" id="IPR011701">
    <property type="entry name" value="MFS"/>
</dbReference>
<keyword evidence="3 6" id="KW-1133">Transmembrane helix</keyword>
<dbReference type="PANTHER" id="PTHR23502">
    <property type="entry name" value="MAJOR FACILITATOR SUPERFAMILY"/>
    <property type="match status" value="1"/>
</dbReference>
<proteinExistence type="predicted"/>
<dbReference type="Proteomes" id="UP000830671">
    <property type="component" value="Chromosome 6"/>
</dbReference>
<name>A0A9Q8WL47_9PEZI</name>
<evidence type="ECO:0000313" key="7">
    <source>
        <dbReference type="EMBL" id="UQC87261.1"/>
    </source>
</evidence>
<evidence type="ECO:0000256" key="5">
    <source>
        <dbReference type="SAM" id="MobiDB-lite"/>
    </source>
</evidence>
<dbReference type="Pfam" id="PF07690">
    <property type="entry name" value="MFS_1"/>
    <property type="match status" value="1"/>
</dbReference>
<feature type="transmembrane region" description="Helical" evidence="6">
    <location>
        <begin position="452"/>
        <end position="474"/>
    </location>
</feature>
<feature type="transmembrane region" description="Helical" evidence="6">
    <location>
        <begin position="315"/>
        <end position="339"/>
    </location>
</feature>
<evidence type="ECO:0000256" key="1">
    <source>
        <dbReference type="ARBA" id="ARBA00004141"/>
    </source>
</evidence>
<keyword evidence="2 6" id="KW-0812">Transmembrane</keyword>
<gene>
    <name evidence="7" type="ORF">CLUP02_12764</name>
</gene>
<dbReference type="Gene3D" id="1.20.1250.20">
    <property type="entry name" value="MFS general substrate transporter like domains"/>
    <property type="match status" value="1"/>
</dbReference>
<feature type="transmembrane region" description="Helical" evidence="6">
    <location>
        <begin position="392"/>
        <end position="413"/>
    </location>
</feature>